<gene>
    <name evidence="2" type="ORF">GCM10010102_37130</name>
</gene>
<feature type="transmembrane region" description="Helical" evidence="1">
    <location>
        <begin position="21"/>
        <end position="40"/>
    </location>
</feature>
<evidence type="ECO:0000313" key="2">
    <source>
        <dbReference type="EMBL" id="GGM38156.1"/>
    </source>
</evidence>
<keyword evidence="1" id="KW-1133">Transmembrane helix</keyword>
<protein>
    <submittedName>
        <fullName evidence="2">Uncharacterized protein</fullName>
    </submittedName>
</protein>
<sequence>MRDFGAHQAAYPVNRSHDRSLGLVAAVLVVAPVPFAWMAYTESPWGDGTGSIPGMIASGLAALVFGALAVLIGVPGLLGLFSHPHATVHLFERGAIAIRHRGGSWSWPYENATVRHVLWHEPWEGDLRPRKQLWVTFRDGETICFDGLGDADAAVLPDLSVALGGNREPEDVGTLRAGDTPTPF</sequence>
<evidence type="ECO:0000256" key="1">
    <source>
        <dbReference type="SAM" id="Phobius"/>
    </source>
</evidence>
<keyword evidence="1" id="KW-0812">Transmembrane</keyword>
<evidence type="ECO:0000313" key="3">
    <source>
        <dbReference type="Proteomes" id="UP000655589"/>
    </source>
</evidence>
<dbReference type="EMBL" id="BMPT01000018">
    <property type="protein sequence ID" value="GGM38156.1"/>
    <property type="molecule type" value="Genomic_DNA"/>
</dbReference>
<organism evidence="2 3">
    <name type="scientific">Promicromonospora citrea</name>
    <dbReference type="NCBI Taxonomy" id="43677"/>
    <lineage>
        <taxon>Bacteria</taxon>
        <taxon>Bacillati</taxon>
        <taxon>Actinomycetota</taxon>
        <taxon>Actinomycetes</taxon>
        <taxon>Micrococcales</taxon>
        <taxon>Promicromonosporaceae</taxon>
        <taxon>Promicromonospora</taxon>
    </lineage>
</organism>
<dbReference type="AlphaFoldDB" id="A0A8H9GMU8"/>
<keyword evidence="1" id="KW-0472">Membrane</keyword>
<name>A0A8H9GMU8_9MICO</name>
<reference evidence="2" key="1">
    <citation type="journal article" date="2014" name="Int. J. Syst. Evol. Microbiol.">
        <title>Complete genome sequence of Corynebacterium casei LMG S-19264T (=DSM 44701T), isolated from a smear-ripened cheese.</title>
        <authorList>
            <consortium name="US DOE Joint Genome Institute (JGI-PGF)"/>
            <person name="Walter F."/>
            <person name="Albersmeier A."/>
            <person name="Kalinowski J."/>
            <person name="Ruckert C."/>
        </authorList>
    </citation>
    <scope>NUCLEOTIDE SEQUENCE</scope>
    <source>
        <strain evidence="2">JCM 3051</strain>
    </source>
</reference>
<proteinExistence type="predicted"/>
<reference evidence="2" key="2">
    <citation type="submission" date="2020-09" db="EMBL/GenBank/DDBJ databases">
        <authorList>
            <person name="Sun Q."/>
            <person name="Ohkuma M."/>
        </authorList>
    </citation>
    <scope>NUCLEOTIDE SEQUENCE</scope>
    <source>
        <strain evidence="2">JCM 3051</strain>
    </source>
</reference>
<accession>A0A8H9GMU8</accession>
<comment type="caution">
    <text evidence="2">The sequence shown here is derived from an EMBL/GenBank/DDBJ whole genome shotgun (WGS) entry which is preliminary data.</text>
</comment>
<dbReference type="Proteomes" id="UP000655589">
    <property type="component" value="Unassembled WGS sequence"/>
</dbReference>
<keyword evidence="3" id="KW-1185">Reference proteome</keyword>
<dbReference type="RefSeq" id="WP_171107502.1">
    <property type="nucleotide sequence ID" value="NZ_BMPT01000018.1"/>
</dbReference>
<feature type="transmembrane region" description="Helical" evidence="1">
    <location>
        <begin position="60"/>
        <end position="81"/>
    </location>
</feature>